<keyword evidence="4" id="KW-0539">Nucleus</keyword>
<evidence type="ECO:0000256" key="2">
    <source>
        <dbReference type="ARBA" id="ARBA00023015"/>
    </source>
</evidence>
<dbReference type="EMBL" id="JAGSXJ010000001">
    <property type="protein sequence ID" value="KAH6696872.1"/>
    <property type="molecule type" value="Genomic_DNA"/>
</dbReference>
<dbReference type="PANTHER" id="PTHR13115">
    <property type="entry name" value="RNA POLYMERASE-ASSOCIATED PROTEIN RTF1 HOMOLOG"/>
    <property type="match status" value="1"/>
</dbReference>
<accession>A0A9P9AFA4</accession>
<evidence type="ECO:0000256" key="4">
    <source>
        <dbReference type="ARBA" id="ARBA00023242"/>
    </source>
</evidence>
<feature type="compositionally biased region" description="Basic and acidic residues" evidence="5">
    <location>
        <begin position="201"/>
        <end position="225"/>
    </location>
</feature>
<evidence type="ECO:0000256" key="5">
    <source>
        <dbReference type="SAM" id="MobiDB-lite"/>
    </source>
</evidence>
<feature type="compositionally biased region" description="Basic and acidic residues" evidence="5">
    <location>
        <begin position="182"/>
        <end position="193"/>
    </location>
</feature>
<dbReference type="Gene3D" id="3.90.70.200">
    <property type="entry name" value="Plus-3 domain"/>
    <property type="match status" value="1"/>
</dbReference>
<feature type="domain" description="Plus3" evidence="6">
    <location>
        <begin position="260"/>
        <end position="395"/>
    </location>
</feature>
<sequence>MSAIEDELLALAGGNESSDEEEEVMSDRESRDESASPPPAKKGSARDGSRKAPAKRGRKRSDDESDEEEGEASSPPGSPNSIGSAAMEESDSENENAGRGAGDDDDEKYPVDGMFTSQAEKSRIMALREVERESILAERTTEIERQRQNRMLRQLVSKQENEEKKAMKIRKRTASSADLEDDDRKSARQRTETKTSSGIDTLRRARAEKNDRARAREENRRSDKHSPHRGRRGSSVASSRVSYDDKGRSPSPHVSKELPPPGIRDFERIRVGRSRFAQYCFNPGFEEALTGCYVRVSLGPDPSGVDQYRMARIKAFNTGRPYAITGPGGSFVTDQYVLVQHGKSPKEFAFIFCSDKPFTEREFNRYVTVMSNDGLTLPKTQHLLDKIDDINRFVGRSLTNDEIGEKVERKRKLRYKFDPERRERLVRELEEAKQAGKTSQAQDIQDELDDMQSNRLAFRTTLSSQAATVVTSQQDRLADINRERRRQNAANVGKAQLKEKAEARRREQALERENATKLSAATSLNGTPKLGPKDGDLLPHIAKALESARKADKKGMPTIHRPICDDDIIANIDLDLDIDIEID</sequence>
<dbReference type="GO" id="GO:0003677">
    <property type="term" value="F:DNA binding"/>
    <property type="evidence" value="ECO:0007669"/>
    <property type="project" value="InterPro"/>
</dbReference>
<keyword evidence="8" id="KW-1185">Reference proteome</keyword>
<dbReference type="AlphaFoldDB" id="A0A9P9AFA4"/>
<keyword evidence="3" id="KW-0804">Transcription</keyword>
<feature type="compositionally biased region" description="Low complexity" evidence="5">
    <location>
        <begin position="72"/>
        <end position="86"/>
    </location>
</feature>
<dbReference type="SUPFAM" id="SSF159042">
    <property type="entry name" value="Plus3-like"/>
    <property type="match status" value="1"/>
</dbReference>
<evidence type="ECO:0000256" key="1">
    <source>
        <dbReference type="ARBA" id="ARBA00004123"/>
    </source>
</evidence>
<evidence type="ECO:0000313" key="7">
    <source>
        <dbReference type="EMBL" id="KAH6696872.1"/>
    </source>
</evidence>
<dbReference type="GO" id="GO:1990269">
    <property type="term" value="F:RNA polymerase II C-terminal domain phosphoserine binding"/>
    <property type="evidence" value="ECO:0007669"/>
    <property type="project" value="TreeGrafter"/>
</dbReference>
<evidence type="ECO:0000259" key="6">
    <source>
        <dbReference type="PROSITE" id="PS51360"/>
    </source>
</evidence>
<feature type="compositionally biased region" description="Basic and acidic residues" evidence="5">
    <location>
        <begin position="25"/>
        <end position="34"/>
    </location>
</feature>
<feature type="compositionally biased region" description="Polar residues" evidence="5">
    <location>
        <begin position="516"/>
        <end position="526"/>
    </location>
</feature>
<dbReference type="PANTHER" id="PTHR13115:SF8">
    <property type="entry name" value="RNA POLYMERASE-ASSOCIATED PROTEIN RTF1 HOMOLOG"/>
    <property type="match status" value="1"/>
</dbReference>
<organism evidence="7 8">
    <name type="scientific">Plectosphaerella plurivora</name>
    <dbReference type="NCBI Taxonomy" id="936078"/>
    <lineage>
        <taxon>Eukaryota</taxon>
        <taxon>Fungi</taxon>
        <taxon>Dikarya</taxon>
        <taxon>Ascomycota</taxon>
        <taxon>Pezizomycotina</taxon>
        <taxon>Sordariomycetes</taxon>
        <taxon>Hypocreomycetidae</taxon>
        <taxon>Glomerellales</taxon>
        <taxon>Plectosphaerellaceae</taxon>
        <taxon>Plectosphaerella</taxon>
    </lineage>
</organism>
<dbReference type="GO" id="GO:0016593">
    <property type="term" value="C:Cdc73/Paf1 complex"/>
    <property type="evidence" value="ECO:0007669"/>
    <property type="project" value="TreeGrafter"/>
</dbReference>
<name>A0A9P9AFA4_9PEZI</name>
<proteinExistence type="predicted"/>
<dbReference type="Proteomes" id="UP000770015">
    <property type="component" value="Unassembled WGS sequence"/>
</dbReference>
<dbReference type="InterPro" id="IPR004343">
    <property type="entry name" value="Plus-3_dom"/>
</dbReference>
<feature type="region of interest" description="Disordered" evidence="5">
    <location>
        <begin position="1"/>
        <end position="121"/>
    </location>
</feature>
<dbReference type="Pfam" id="PF03126">
    <property type="entry name" value="Plus-3"/>
    <property type="match status" value="1"/>
</dbReference>
<comment type="caution">
    <text evidence="7">The sequence shown here is derived from an EMBL/GenBank/DDBJ whole genome shotgun (WGS) entry which is preliminary data.</text>
</comment>
<feature type="compositionally biased region" description="Basic and acidic residues" evidence="5">
    <location>
        <begin position="496"/>
        <end position="515"/>
    </location>
</feature>
<reference evidence="7" key="1">
    <citation type="journal article" date="2021" name="Nat. Commun.">
        <title>Genetic determinants of endophytism in the Arabidopsis root mycobiome.</title>
        <authorList>
            <person name="Mesny F."/>
            <person name="Miyauchi S."/>
            <person name="Thiergart T."/>
            <person name="Pickel B."/>
            <person name="Atanasova L."/>
            <person name="Karlsson M."/>
            <person name="Huettel B."/>
            <person name="Barry K.W."/>
            <person name="Haridas S."/>
            <person name="Chen C."/>
            <person name="Bauer D."/>
            <person name="Andreopoulos W."/>
            <person name="Pangilinan J."/>
            <person name="LaButti K."/>
            <person name="Riley R."/>
            <person name="Lipzen A."/>
            <person name="Clum A."/>
            <person name="Drula E."/>
            <person name="Henrissat B."/>
            <person name="Kohler A."/>
            <person name="Grigoriev I.V."/>
            <person name="Martin F.M."/>
            <person name="Hacquard S."/>
        </authorList>
    </citation>
    <scope>NUCLEOTIDE SEQUENCE</scope>
    <source>
        <strain evidence="7">MPI-SDFR-AT-0117</strain>
    </source>
</reference>
<feature type="region of interest" description="Disordered" evidence="5">
    <location>
        <begin position="477"/>
        <end position="535"/>
    </location>
</feature>
<dbReference type="SMART" id="SM00719">
    <property type="entry name" value="Plus3"/>
    <property type="match status" value="1"/>
</dbReference>
<feature type="region of interest" description="Disordered" evidence="5">
    <location>
        <begin position="138"/>
        <end position="262"/>
    </location>
</feature>
<keyword evidence="2" id="KW-0805">Transcription regulation</keyword>
<dbReference type="PROSITE" id="PS51360">
    <property type="entry name" value="PLUS3"/>
    <property type="match status" value="1"/>
</dbReference>
<feature type="compositionally biased region" description="Basic and acidic residues" evidence="5">
    <location>
        <begin position="138"/>
        <end position="147"/>
    </location>
</feature>
<dbReference type="InterPro" id="IPR036128">
    <property type="entry name" value="Plus3-like_sf"/>
</dbReference>
<dbReference type="FunFam" id="3.90.70.200:FF:000005">
    <property type="entry name" value="Related to Pol II transcription elongation factor"/>
    <property type="match status" value="1"/>
</dbReference>
<protein>
    <submittedName>
        <fullName evidence="7">RNA polymerase-associated protein RTF1</fullName>
    </submittedName>
</protein>
<dbReference type="OrthoDB" id="166375at2759"/>
<evidence type="ECO:0000256" key="3">
    <source>
        <dbReference type="ARBA" id="ARBA00023163"/>
    </source>
</evidence>
<evidence type="ECO:0000313" key="8">
    <source>
        <dbReference type="Proteomes" id="UP000770015"/>
    </source>
</evidence>
<comment type="subcellular location">
    <subcellularLocation>
        <location evidence="1">Nucleus</location>
    </subcellularLocation>
</comment>
<gene>
    <name evidence="7" type="ORF">F5X68DRAFT_272000</name>
</gene>